<dbReference type="EMBL" id="JAAWWB010000001">
    <property type="protein sequence ID" value="KAG6791388.1"/>
    <property type="molecule type" value="Genomic_DNA"/>
</dbReference>
<gene>
    <name evidence="2" type="ORF">POTOM_000507</name>
</gene>
<comment type="caution">
    <text evidence="2">The sequence shown here is derived from an EMBL/GenBank/DDBJ whole genome shotgun (WGS) entry which is preliminary data.</text>
</comment>
<evidence type="ECO:0000313" key="2">
    <source>
        <dbReference type="EMBL" id="KAG6791388.1"/>
    </source>
</evidence>
<organism evidence="2 3">
    <name type="scientific">Populus tomentosa</name>
    <name type="common">Chinese white poplar</name>
    <dbReference type="NCBI Taxonomy" id="118781"/>
    <lineage>
        <taxon>Eukaryota</taxon>
        <taxon>Viridiplantae</taxon>
        <taxon>Streptophyta</taxon>
        <taxon>Embryophyta</taxon>
        <taxon>Tracheophyta</taxon>
        <taxon>Spermatophyta</taxon>
        <taxon>Magnoliopsida</taxon>
        <taxon>eudicotyledons</taxon>
        <taxon>Gunneridae</taxon>
        <taxon>Pentapetalae</taxon>
        <taxon>rosids</taxon>
        <taxon>fabids</taxon>
        <taxon>Malpighiales</taxon>
        <taxon>Salicaceae</taxon>
        <taxon>Saliceae</taxon>
        <taxon>Populus</taxon>
    </lineage>
</organism>
<reference evidence="2" key="1">
    <citation type="journal article" date="2020" name="bioRxiv">
        <title>Hybrid origin of Populus tomentosa Carr. identified through genome sequencing and phylogenomic analysis.</title>
        <authorList>
            <person name="An X."/>
            <person name="Gao K."/>
            <person name="Chen Z."/>
            <person name="Li J."/>
            <person name="Yang X."/>
            <person name="Yang X."/>
            <person name="Zhou J."/>
            <person name="Guo T."/>
            <person name="Zhao T."/>
            <person name="Huang S."/>
            <person name="Miao D."/>
            <person name="Khan W.U."/>
            <person name="Rao P."/>
            <person name="Ye M."/>
            <person name="Lei B."/>
            <person name="Liao W."/>
            <person name="Wang J."/>
            <person name="Ji L."/>
            <person name="Li Y."/>
            <person name="Guo B."/>
            <person name="Mustafa N.S."/>
            <person name="Li S."/>
            <person name="Yun Q."/>
            <person name="Keller S.R."/>
            <person name="Mao J."/>
            <person name="Zhang R."/>
            <person name="Strauss S.H."/>
        </authorList>
    </citation>
    <scope>NUCLEOTIDE SEQUENCE</scope>
    <source>
        <strain evidence="2">GM15</strain>
        <tissue evidence="2">Leaf</tissue>
    </source>
</reference>
<accession>A0A8X8IWN0</accession>
<dbReference type="Proteomes" id="UP000886885">
    <property type="component" value="Chromosome 1A"/>
</dbReference>
<protein>
    <submittedName>
        <fullName evidence="2">Uncharacterized protein</fullName>
    </submittedName>
</protein>
<name>A0A8X8IWN0_POPTO</name>
<dbReference type="AlphaFoldDB" id="A0A8X8IWN0"/>
<proteinExistence type="predicted"/>
<evidence type="ECO:0000256" key="1">
    <source>
        <dbReference type="SAM" id="MobiDB-lite"/>
    </source>
</evidence>
<evidence type="ECO:0000313" key="3">
    <source>
        <dbReference type="Proteomes" id="UP000886885"/>
    </source>
</evidence>
<keyword evidence="3" id="KW-1185">Reference proteome</keyword>
<sequence length="161" mass="18353">MESPCKESNIPSYESLKEERLSEAFEVSVTKTIVQRVQNIESKGPLERRCSPGLINTTQEKRPCYDDGQSMELDAPKLDICKKEVEEESTGPRERRPYYDGDQRKGGEDWCDRSCLALGSVPFKVDEAEIELEDTAFPKWTDYQDFVAEGLHSSEGDSEEF</sequence>
<feature type="region of interest" description="Disordered" evidence="1">
    <location>
        <begin position="84"/>
        <end position="106"/>
    </location>
</feature>